<reference evidence="1" key="1">
    <citation type="submission" date="2005-10" db="EMBL/GenBank/DDBJ databases">
        <authorList>
            <person name="Loftus B.J."/>
            <person name="Nene V.M."/>
            <person name="Hannick L.I."/>
            <person name="Bidwell S."/>
            <person name="Haas B."/>
            <person name="Amedeo P."/>
            <person name="Orvis J."/>
            <person name="Wortman J.R."/>
            <person name="White O.R."/>
            <person name="Salzberg S."/>
            <person name="Shumway M."/>
            <person name="Koo H."/>
            <person name="Zhao Y."/>
            <person name="Holmes M."/>
            <person name="Miller J."/>
            <person name="Schatz M."/>
            <person name="Pop M."/>
            <person name="Pai G."/>
            <person name="Utterback T."/>
            <person name="Rogers Y.-H."/>
            <person name="Kravitz S."/>
            <person name="Fraser C.M."/>
        </authorList>
    </citation>
    <scope>NUCLEOTIDE SEQUENCE</scope>
    <source>
        <strain evidence="1">Liverpool</strain>
    </source>
</reference>
<sequence length="56" mass="5899">MNYLVMAVLPIPAWNIEGHPNFHSIGDPPSSSSSTTAEQNPVSVSMLLDFALGSAV</sequence>
<dbReference type="AlphaFoldDB" id="Q17M36"/>
<reference evidence="1" key="2">
    <citation type="journal article" date="2007" name="Science">
        <title>Genome sequence of Aedes aegypti, a major arbovirus vector.</title>
        <authorList>
            <person name="Nene V."/>
            <person name="Wortman J.R."/>
            <person name="Lawson D."/>
            <person name="Haas B."/>
            <person name="Kodira C."/>
            <person name="Tu Z.J."/>
            <person name="Loftus B."/>
            <person name="Xi Z."/>
            <person name="Megy K."/>
            <person name="Grabherr M."/>
            <person name="Ren Q."/>
            <person name="Zdobnov E.M."/>
            <person name="Lobo N.F."/>
            <person name="Campbell K.S."/>
            <person name="Brown S.E."/>
            <person name="Bonaldo M.F."/>
            <person name="Zhu J."/>
            <person name="Sinkins S.P."/>
            <person name="Hogenkamp D.G."/>
            <person name="Amedeo P."/>
            <person name="Arensburger P."/>
            <person name="Atkinson P.W."/>
            <person name="Bidwell S."/>
            <person name="Biedler J."/>
            <person name="Birney E."/>
            <person name="Bruggner R.V."/>
            <person name="Costas J."/>
            <person name="Coy M.R."/>
            <person name="Crabtree J."/>
            <person name="Crawford M."/>
            <person name="Debruyn B."/>
            <person name="Decaprio D."/>
            <person name="Eiglmeier K."/>
            <person name="Eisenstadt E."/>
            <person name="El-Dorry H."/>
            <person name="Gelbart W.M."/>
            <person name="Gomes S.L."/>
            <person name="Hammond M."/>
            <person name="Hannick L.I."/>
            <person name="Hogan J.R."/>
            <person name="Holmes M.H."/>
            <person name="Jaffe D."/>
            <person name="Johnston J.S."/>
            <person name="Kennedy R.C."/>
            <person name="Koo H."/>
            <person name="Kravitz S."/>
            <person name="Kriventseva E.V."/>
            <person name="Kulp D."/>
            <person name="Labutti K."/>
            <person name="Lee E."/>
            <person name="Li S."/>
            <person name="Lovin D.D."/>
            <person name="Mao C."/>
            <person name="Mauceli E."/>
            <person name="Menck C.F."/>
            <person name="Miller J.R."/>
            <person name="Montgomery P."/>
            <person name="Mori A."/>
            <person name="Nascimento A.L."/>
            <person name="Naveira H.F."/>
            <person name="Nusbaum C."/>
            <person name="O'leary S."/>
            <person name="Orvis J."/>
            <person name="Pertea M."/>
            <person name="Quesneville H."/>
            <person name="Reidenbach K.R."/>
            <person name="Rogers Y.H."/>
            <person name="Roth C.W."/>
            <person name="Schneider J.R."/>
            <person name="Schatz M."/>
            <person name="Shumway M."/>
            <person name="Stanke M."/>
            <person name="Stinson E.O."/>
            <person name="Tubio J.M."/>
            <person name="Vanzee J.P."/>
            <person name="Verjovski-Almeida S."/>
            <person name="Werner D."/>
            <person name="White O."/>
            <person name="Wyder S."/>
            <person name="Zeng Q."/>
            <person name="Zhao Q."/>
            <person name="Zhao Y."/>
            <person name="Hill C.A."/>
            <person name="Raikhel A.S."/>
            <person name="Soares M.B."/>
            <person name="Knudson D.L."/>
            <person name="Lee N.H."/>
            <person name="Galagan J."/>
            <person name="Salzberg S.L."/>
            <person name="Paulsen I.T."/>
            <person name="Dimopoulos G."/>
            <person name="Collins F.H."/>
            <person name="Birren B."/>
            <person name="Fraser-Liggett C.M."/>
            <person name="Severson D.W."/>
        </authorList>
    </citation>
    <scope>NUCLEOTIDE SEQUENCE [LARGE SCALE GENOMIC DNA]</scope>
    <source>
        <strain evidence="1">Liverpool</strain>
    </source>
</reference>
<organism evidence="1 2">
    <name type="scientific">Aedes aegypti</name>
    <name type="common">Yellowfever mosquito</name>
    <name type="synonym">Culex aegypti</name>
    <dbReference type="NCBI Taxonomy" id="7159"/>
    <lineage>
        <taxon>Eukaryota</taxon>
        <taxon>Metazoa</taxon>
        <taxon>Ecdysozoa</taxon>
        <taxon>Arthropoda</taxon>
        <taxon>Hexapoda</taxon>
        <taxon>Insecta</taxon>
        <taxon>Pterygota</taxon>
        <taxon>Neoptera</taxon>
        <taxon>Endopterygota</taxon>
        <taxon>Diptera</taxon>
        <taxon>Nematocera</taxon>
        <taxon>Culicoidea</taxon>
        <taxon>Culicidae</taxon>
        <taxon>Culicinae</taxon>
        <taxon>Aedini</taxon>
        <taxon>Aedes</taxon>
        <taxon>Stegomyia</taxon>
    </lineage>
</organism>
<accession>Q17M36</accession>
<dbReference type="EMBL" id="CH477208">
    <property type="protein sequence ID" value="EAT47809.1"/>
    <property type="molecule type" value="Genomic_DNA"/>
</dbReference>
<dbReference type="PaxDb" id="7159-AAEL001135-PA"/>
<name>Q17M36_AEDAE</name>
<evidence type="ECO:0000313" key="1">
    <source>
        <dbReference type="EMBL" id="EAT47809.1"/>
    </source>
</evidence>
<dbReference type="Proteomes" id="UP000682892">
    <property type="component" value="Unassembled WGS sequence"/>
</dbReference>
<reference evidence="1" key="3">
    <citation type="submission" date="2012-09" db="EMBL/GenBank/DDBJ databases">
        <authorList>
            <consortium name="VectorBase"/>
        </authorList>
    </citation>
    <scope>NUCLEOTIDE SEQUENCE</scope>
    <source>
        <strain evidence="1">Liverpool</strain>
    </source>
</reference>
<dbReference type="HOGENOM" id="CLU_3015983_0_0_1"/>
<protein>
    <submittedName>
        <fullName evidence="1">AAEL001135-PA</fullName>
    </submittedName>
</protein>
<gene>
    <name evidence="1" type="ORF">AaeL_AAEL001135</name>
</gene>
<proteinExistence type="predicted"/>
<evidence type="ECO:0000313" key="2">
    <source>
        <dbReference type="Proteomes" id="UP000682892"/>
    </source>
</evidence>